<protein>
    <submittedName>
        <fullName evidence="1">Uncharacterized protein</fullName>
    </submittedName>
</protein>
<gene>
    <name evidence="1" type="ORF">Smic_31260</name>
</gene>
<name>A0A7J0CPZ2_STRMI</name>
<reference evidence="1 2" key="1">
    <citation type="submission" date="2020-05" db="EMBL/GenBank/DDBJ databases">
        <title>Whole genome shotgun sequence of Streptomyces microflavus NBRC 13062.</title>
        <authorList>
            <person name="Komaki H."/>
            <person name="Tamura T."/>
        </authorList>
    </citation>
    <scope>NUCLEOTIDE SEQUENCE [LARGE SCALE GENOMIC DNA]</scope>
    <source>
        <strain evidence="1 2">NBRC 13062</strain>
    </source>
</reference>
<dbReference type="AlphaFoldDB" id="A0A7J0CPZ2"/>
<sequence length="91" mass="10586">MGVYLSLQWRRLHHAAGPADEFSRTLLRDIIPFRFVGRSSGYAYWDDGVRHSETNMMNDRYYVHSCVALGRGDRKLSRRGVRPAVSRTVTW</sequence>
<evidence type="ECO:0000313" key="2">
    <source>
        <dbReference type="Proteomes" id="UP000498740"/>
    </source>
</evidence>
<proteinExistence type="predicted"/>
<dbReference type="EMBL" id="BLWD01000001">
    <property type="protein sequence ID" value="GFN04570.1"/>
    <property type="molecule type" value="Genomic_DNA"/>
</dbReference>
<comment type="caution">
    <text evidence="1">The sequence shown here is derived from an EMBL/GenBank/DDBJ whole genome shotgun (WGS) entry which is preliminary data.</text>
</comment>
<evidence type="ECO:0000313" key="1">
    <source>
        <dbReference type="EMBL" id="GFN04570.1"/>
    </source>
</evidence>
<dbReference type="Proteomes" id="UP000498740">
    <property type="component" value="Unassembled WGS sequence"/>
</dbReference>
<accession>A0A7J0CPZ2</accession>
<organism evidence="1 2">
    <name type="scientific">Streptomyces microflavus</name>
    <name type="common">Streptomyces lipmanii</name>
    <dbReference type="NCBI Taxonomy" id="1919"/>
    <lineage>
        <taxon>Bacteria</taxon>
        <taxon>Bacillati</taxon>
        <taxon>Actinomycetota</taxon>
        <taxon>Actinomycetes</taxon>
        <taxon>Kitasatosporales</taxon>
        <taxon>Streptomycetaceae</taxon>
        <taxon>Streptomyces</taxon>
    </lineage>
</organism>